<dbReference type="Proteomes" id="UP000028680">
    <property type="component" value="Chromosome"/>
</dbReference>
<dbReference type="KEGG" id="ptp:RCA23_c08500"/>
<accession>A0AAN0RHM9</accession>
<protein>
    <submittedName>
        <fullName evidence="1">Uncharacterized protein</fullName>
    </submittedName>
</protein>
<evidence type="ECO:0000313" key="2">
    <source>
        <dbReference type="Proteomes" id="UP000028680"/>
    </source>
</evidence>
<reference evidence="1 2" key="1">
    <citation type="journal article" date="2014" name="ISME J.">
        <title>Adaptation of an abundant Roseobacter RCA organism to pelagic systems revealed by genomic and transcriptomic analyses.</title>
        <authorList>
            <person name="Voget S."/>
            <person name="Wemheuer B."/>
            <person name="Brinkhoff T."/>
            <person name="Vollmers J."/>
            <person name="Dietrich S."/>
            <person name="Giebel H.A."/>
            <person name="Beardsley C."/>
            <person name="Sardemann C."/>
            <person name="Bakenhus I."/>
            <person name="Billerbeck S."/>
            <person name="Daniel R."/>
            <person name="Simon M."/>
        </authorList>
    </citation>
    <scope>NUCLEOTIDE SEQUENCE [LARGE SCALE GENOMIC DNA]</scope>
    <source>
        <strain evidence="1 2">RCA23</strain>
    </source>
</reference>
<organism evidence="1 2">
    <name type="scientific">Planktomarina temperata RCA23</name>
    <dbReference type="NCBI Taxonomy" id="666509"/>
    <lineage>
        <taxon>Bacteria</taxon>
        <taxon>Pseudomonadati</taxon>
        <taxon>Pseudomonadota</taxon>
        <taxon>Alphaproteobacteria</taxon>
        <taxon>Rhodobacterales</taxon>
        <taxon>Paracoccaceae</taxon>
        <taxon>Planktomarina</taxon>
    </lineage>
</organism>
<evidence type="ECO:0000313" key="1">
    <source>
        <dbReference type="EMBL" id="AII86406.1"/>
    </source>
</evidence>
<keyword evidence="2" id="KW-1185">Reference proteome</keyword>
<proteinExistence type="predicted"/>
<sequence length="118" mass="13362">MGQKNSCMRATFKCTWAEMIARLEHHMSTISAVHTGWTVAKESDHSFVVLANITDFSALSEPMMNEEQVQRDKNNGAEYTADTMQPMGGWAKVHALRYEHKTLKGFVLCSFFSIKSSR</sequence>
<gene>
    <name evidence="1" type="ORF">RCA23_c08500</name>
</gene>
<dbReference type="AlphaFoldDB" id="A0AAN0RHM9"/>
<name>A0AAN0RHM9_9RHOB</name>
<dbReference type="EMBL" id="CP003984">
    <property type="protein sequence ID" value="AII86406.1"/>
    <property type="molecule type" value="Genomic_DNA"/>
</dbReference>